<evidence type="ECO:0000313" key="1">
    <source>
        <dbReference type="EMBL" id="MQX11231.1"/>
    </source>
</evidence>
<sequence length="352" mass="38562">MTFRELAPSLYGATLGLKDFLVWWRNELRRSLPPFLESRMRSGRPAPVLTISRDGCELTEDPERIPLADLGERLRALLAAGAFKGNGIRVHLAPDRCLRRTVSPRRLPISALRRAAELDVETQTPFDLSAVKILVPAEQGGASAYYLVRSSTLIQVQEQLQNAGLEVLELSTGGESGATVRLAIGGTALRAGRRVRPAKTLMAATIVTTAVLLFLSWYQLHSKTTAANSQLDAEIARAEGDARNARRSYDAYVAKTSQLEALKSQSEGSMRATRMWEELSRIIPDASYLTNLTVKDKGIEISGFSKASSELIPIIEGSDLFEAAEFVSPVVKVPGFEGDRFTISFRQSGARQ</sequence>
<dbReference type="PANTHER" id="PTHR40278">
    <property type="entry name" value="DNA UTILIZATION PROTEIN HOFN"/>
    <property type="match status" value="1"/>
</dbReference>
<comment type="caution">
    <text evidence="1">The sequence shown here is derived from an EMBL/GenBank/DDBJ whole genome shotgun (WGS) entry which is preliminary data.</text>
</comment>
<dbReference type="EMBL" id="WISZ01000170">
    <property type="protein sequence ID" value="MQX11231.1"/>
    <property type="molecule type" value="Genomic_DNA"/>
</dbReference>
<protein>
    <submittedName>
        <fullName evidence="1">General secretion pathway protein GspL</fullName>
    </submittedName>
</protein>
<dbReference type="InterPro" id="IPR052534">
    <property type="entry name" value="Extracell_DNA_Util/SecSys_Comp"/>
</dbReference>
<dbReference type="Proteomes" id="UP000466694">
    <property type="component" value="Unassembled WGS sequence"/>
</dbReference>
<dbReference type="Pfam" id="PF05137">
    <property type="entry name" value="PilN"/>
    <property type="match status" value="1"/>
</dbReference>
<accession>A0A844AFV7</accession>
<reference evidence="1 2" key="1">
    <citation type="journal article" date="2013" name="Genome Biol.">
        <title>Comparative genomics of the core and accessory genomes of 48 Sinorhizobium strains comprising five genospecies.</title>
        <authorList>
            <person name="Sugawara M."/>
            <person name="Epstein B."/>
            <person name="Badgley B.D."/>
            <person name="Unno T."/>
            <person name="Xu L."/>
            <person name="Reese J."/>
            <person name="Gyaneshwar P."/>
            <person name="Denny R."/>
            <person name="Mudge J."/>
            <person name="Bharti A.K."/>
            <person name="Farmer A.D."/>
            <person name="May G.D."/>
            <person name="Woodward J.E."/>
            <person name="Medigue C."/>
            <person name="Vallenet D."/>
            <person name="Lajus A."/>
            <person name="Rouy Z."/>
            <person name="Martinez-Vaz B."/>
            <person name="Tiffin P."/>
            <person name="Young N.D."/>
            <person name="Sadowsky M.J."/>
        </authorList>
    </citation>
    <scope>NUCLEOTIDE SEQUENCE [LARGE SCALE GENOMIC DNA]</scope>
    <source>
        <strain evidence="1 2">USDA205</strain>
    </source>
</reference>
<dbReference type="PANTHER" id="PTHR40278:SF1">
    <property type="entry name" value="DNA UTILIZATION PROTEIN HOFN"/>
    <property type="match status" value="1"/>
</dbReference>
<proteinExistence type="predicted"/>
<organism evidence="1 2">
    <name type="scientific">Rhizobium fredii</name>
    <name type="common">Sinorhizobium fredii</name>
    <dbReference type="NCBI Taxonomy" id="380"/>
    <lineage>
        <taxon>Bacteria</taxon>
        <taxon>Pseudomonadati</taxon>
        <taxon>Pseudomonadota</taxon>
        <taxon>Alphaproteobacteria</taxon>
        <taxon>Hyphomicrobiales</taxon>
        <taxon>Rhizobiaceae</taxon>
        <taxon>Sinorhizobium/Ensifer group</taxon>
        <taxon>Sinorhizobium</taxon>
    </lineage>
</organism>
<dbReference type="InterPro" id="IPR007813">
    <property type="entry name" value="PilN"/>
</dbReference>
<name>A0A844AFV7_RHIFR</name>
<dbReference type="AlphaFoldDB" id="A0A844AFV7"/>
<gene>
    <name evidence="1" type="ORF">GHK48_23895</name>
</gene>
<evidence type="ECO:0000313" key="2">
    <source>
        <dbReference type="Proteomes" id="UP000466694"/>
    </source>
</evidence>